<feature type="domain" description="KTSC" evidence="1">
    <location>
        <begin position="83"/>
        <end position="139"/>
    </location>
</feature>
<comment type="caution">
    <text evidence="2">The sequence shown here is derived from an EMBL/GenBank/DDBJ whole genome shotgun (WGS) entry which is preliminary data.</text>
</comment>
<protein>
    <submittedName>
        <fullName evidence="2">KTSC domain-containing protein</fullName>
    </submittedName>
</protein>
<accession>A0A926VHM7</accession>
<evidence type="ECO:0000259" key="1">
    <source>
        <dbReference type="Pfam" id="PF13619"/>
    </source>
</evidence>
<gene>
    <name evidence="2" type="ORF">H6G03_23005</name>
</gene>
<proteinExistence type="predicted"/>
<name>A0A926VHM7_9CYAN</name>
<sequence>MKYTKIDLSNLVGISHDDEYLGLIIDRGDSIDVIEIPAPVAAYEGLVQLDAVVSSNSPELAASVDFYELPGVQSEIPMLPVHSTMANSIGYDSDRHLLQVEFKNGSVYQYEGVDEEIWEEMISTDSPGKFYNREIKGYYRSRRLDSDSAH</sequence>
<dbReference type="RefSeq" id="WP_190469211.1">
    <property type="nucleotide sequence ID" value="NZ_JACJPW010000067.1"/>
</dbReference>
<reference evidence="2" key="1">
    <citation type="journal article" date="2015" name="ISME J.">
        <title>Draft Genome Sequence of Streptomyces incarnatus NRRL8089, which Produces the Nucleoside Antibiotic Sinefungin.</title>
        <authorList>
            <person name="Oshima K."/>
            <person name="Hattori M."/>
            <person name="Shimizu H."/>
            <person name="Fukuda K."/>
            <person name="Nemoto M."/>
            <person name="Inagaki K."/>
            <person name="Tamura T."/>
        </authorList>
    </citation>
    <scope>NUCLEOTIDE SEQUENCE</scope>
    <source>
        <strain evidence="2">FACHB-1375</strain>
    </source>
</reference>
<reference evidence="2" key="2">
    <citation type="submission" date="2020-08" db="EMBL/GenBank/DDBJ databases">
        <authorList>
            <person name="Chen M."/>
            <person name="Teng W."/>
            <person name="Zhao L."/>
            <person name="Hu C."/>
            <person name="Zhou Y."/>
            <person name="Han B."/>
            <person name="Song L."/>
            <person name="Shu W."/>
        </authorList>
    </citation>
    <scope>NUCLEOTIDE SEQUENCE</scope>
    <source>
        <strain evidence="2">FACHB-1375</strain>
    </source>
</reference>
<keyword evidence="3" id="KW-1185">Reference proteome</keyword>
<dbReference type="InterPro" id="IPR025309">
    <property type="entry name" value="KTSC_dom"/>
</dbReference>
<organism evidence="2 3">
    <name type="scientific">Aerosakkonema funiforme FACHB-1375</name>
    <dbReference type="NCBI Taxonomy" id="2949571"/>
    <lineage>
        <taxon>Bacteria</taxon>
        <taxon>Bacillati</taxon>
        <taxon>Cyanobacteriota</taxon>
        <taxon>Cyanophyceae</taxon>
        <taxon>Oscillatoriophycideae</taxon>
        <taxon>Aerosakkonematales</taxon>
        <taxon>Aerosakkonemataceae</taxon>
        <taxon>Aerosakkonema</taxon>
    </lineage>
</organism>
<dbReference type="Pfam" id="PF13619">
    <property type="entry name" value="KTSC"/>
    <property type="match status" value="1"/>
</dbReference>
<dbReference type="Proteomes" id="UP000641646">
    <property type="component" value="Unassembled WGS sequence"/>
</dbReference>
<evidence type="ECO:0000313" key="2">
    <source>
        <dbReference type="EMBL" id="MBD2183900.1"/>
    </source>
</evidence>
<evidence type="ECO:0000313" key="3">
    <source>
        <dbReference type="Proteomes" id="UP000641646"/>
    </source>
</evidence>
<dbReference type="AlphaFoldDB" id="A0A926VHM7"/>
<dbReference type="EMBL" id="JACJPW010000067">
    <property type="protein sequence ID" value="MBD2183900.1"/>
    <property type="molecule type" value="Genomic_DNA"/>
</dbReference>